<protein>
    <submittedName>
        <fullName evidence="2">Uncharacterized protein</fullName>
    </submittedName>
</protein>
<reference evidence="2" key="2">
    <citation type="journal article" name="Front. Microbiol.">
        <title>Degradative Capacity of Two Strains of Rhodonia placenta: From Phenotype to Genotype.</title>
        <authorList>
            <person name="Kolle M."/>
            <person name="Horta M.A.C."/>
            <person name="Nowrousian M."/>
            <person name="Ohm R.A."/>
            <person name="Benz J.P."/>
            <person name="Pilgard A."/>
        </authorList>
    </citation>
    <scope>NUCLEOTIDE SEQUENCE</scope>
    <source>
        <strain evidence="2">FPRL280</strain>
    </source>
</reference>
<dbReference type="Proteomes" id="UP000639403">
    <property type="component" value="Unassembled WGS sequence"/>
</dbReference>
<feature type="region of interest" description="Disordered" evidence="1">
    <location>
        <begin position="1"/>
        <end position="23"/>
    </location>
</feature>
<name>A0A8H7P3F1_9APHY</name>
<evidence type="ECO:0000313" key="2">
    <source>
        <dbReference type="EMBL" id="KAF9815275.1"/>
    </source>
</evidence>
<dbReference type="EMBL" id="JADOXO010000072">
    <property type="protein sequence ID" value="KAF9815275.1"/>
    <property type="molecule type" value="Genomic_DNA"/>
</dbReference>
<comment type="caution">
    <text evidence="2">The sequence shown here is derived from an EMBL/GenBank/DDBJ whole genome shotgun (WGS) entry which is preliminary data.</text>
</comment>
<dbReference type="AlphaFoldDB" id="A0A8H7P3F1"/>
<feature type="compositionally biased region" description="Basic and acidic residues" evidence="1">
    <location>
        <begin position="67"/>
        <end position="90"/>
    </location>
</feature>
<sequence>MANPSDGTKKRKPPTFQHLPVDRAKKLKRSWVEVQKIKSQWKAQKRKEGLVTARTQLTQLVVDADTDMDREMTRPSHSEGHADALEKDSENGVSISENADESSEEEESGSGSESAEDESDDASSPPPARKQKGVSPHSQGEEATQLTGVKIVDEVIQLAEDKIVDEAGAMTGEPRAEVVAEDSLICVCE</sequence>
<feature type="compositionally biased region" description="Acidic residues" evidence="1">
    <location>
        <begin position="98"/>
        <end position="121"/>
    </location>
</feature>
<proteinExistence type="predicted"/>
<accession>A0A8H7P3F1</accession>
<evidence type="ECO:0000313" key="3">
    <source>
        <dbReference type="Proteomes" id="UP000639403"/>
    </source>
</evidence>
<feature type="compositionally biased region" description="Polar residues" evidence="1">
    <location>
        <begin position="136"/>
        <end position="147"/>
    </location>
</feature>
<feature type="region of interest" description="Disordered" evidence="1">
    <location>
        <begin position="38"/>
        <end position="149"/>
    </location>
</feature>
<organism evidence="2 3">
    <name type="scientific">Rhodonia placenta</name>
    <dbReference type="NCBI Taxonomy" id="104341"/>
    <lineage>
        <taxon>Eukaryota</taxon>
        <taxon>Fungi</taxon>
        <taxon>Dikarya</taxon>
        <taxon>Basidiomycota</taxon>
        <taxon>Agaricomycotina</taxon>
        <taxon>Agaricomycetes</taxon>
        <taxon>Polyporales</taxon>
        <taxon>Adustoporiaceae</taxon>
        <taxon>Rhodonia</taxon>
    </lineage>
</organism>
<reference evidence="2" key="1">
    <citation type="submission" date="2020-11" db="EMBL/GenBank/DDBJ databases">
        <authorList>
            <person name="Koelle M."/>
            <person name="Horta M.A.C."/>
            <person name="Nowrousian M."/>
            <person name="Ohm R.A."/>
            <person name="Benz P."/>
            <person name="Pilgard A."/>
        </authorList>
    </citation>
    <scope>NUCLEOTIDE SEQUENCE</scope>
    <source>
        <strain evidence="2">FPRL280</strain>
    </source>
</reference>
<evidence type="ECO:0000256" key="1">
    <source>
        <dbReference type="SAM" id="MobiDB-lite"/>
    </source>
</evidence>
<gene>
    <name evidence="2" type="ORF">IEO21_04638</name>
</gene>